<organism evidence="7 8">
    <name type="scientific">Serendipita indica (strain DSM 11827)</name>
    <name type="common">Root endophyte fungus</name>
    <name type="synonym">Piriformospora indica</name>
    <dbReference type="NCBI Taxonomy" id="1109443"/>
    <lineage>
        <taxon>Eukaryota</taxon>
        <taxon>Fungi</taxon>
        <taxon>Dikarya</taxon>
        <taxon>Basidiomycota</taxon>
        <taxon>Agaricomycotina</taxon>
        <taxon>Agaricomycetes</taxon>
        <taxon>Sebacinales</taxon>
        <taxon>Serendipitaceae</taxon>
        <taxon>Serendipita</taxon>
    </lineage>
</organism>
<keyword evidence="2 4" id="KW-0863">Zinc-finger</keyword>
<evidence type="ECO:0000256" key="2">
    <source>
        <dbReference type="ARBA" id="ARBA00022771"/>
    </source>
</evidence>
<feature type="domain" description="C3H1-type" evidence="6">
    <location>
        <begin position="15"/>
        <end position="42"/>
    </location>
</feature>
<dbReference type="SMART" id="SM00356">
    <property type="entry name" value="ZnF_C3H1"/>
    <property type="match status" value="1"/>
</dbReference>
<evidence type="ECO:0000256" key="4">
    <source>
        <dbReference type="PROSITE-ProRule" id="PRU00723"/>
    </source>
</evidence>
<dbReference type="OrthoDB" id="47330at2759"/>
<feature type="region of interest" description="Disordered" evidence="5">
    <location>
        <begin position="549"/>
        <end position="603"/>
    </location>
</feature>
<dbReference type="Proteomes" id="UP000007148">
    <property type="component" value="Unassembled WGS sequence"/>
</dbReference>
<evidence type="ECO:0000259" key="6">
    <source>
        <dbReference type="PROSITE" id="PS50103"/>
    </source>
</evidence>
<evidence type="ECO:0000256" key="1">
    <source>
        <dbReference type="ARBA" id="ARBA00022723"/>
    </source>
</evidence>
<feature type="zinc finger region" description="C3H1-type" evidence="4">
    <location>
        <begin position="15"/>
        <end position="42"/>
    </location>
</feature>
<dbReference type="STRING" id="1109443.G4U317"/>
<dbReference type="HOGENOM" id="CLU_407740_0_0_1"/>
<feature type="compositionally biased region" description="Polar residues" evidence="5">
    <location>
        <begin position="565"/>
        <end position="601"/>
    </location>
</feature>
<gene>
    <name evidence="7" type="ORF">PIIN_00702</name>
</gene>
<evidence type="ECO:0000313" key="7">
    <source>
        <dbReference type="EMBL" id="CCA77988.1"/>
    </source>
</evidence>
<dbReference type="eggNOG" id="ENOG502R20T">
    <property type="taxonomic scope" value="Eukaryota"/>
</dbReference>
<evidence type="ECO:0000313" key="8">
    <source>
        <dbReference type="Proteomes" id="UP000007148"/>
    </source>
</evidence>
<dbReference type="InterPro" id="IPR036855">
    <property type="entry name" value="Znf_CCCH_sf"/>
</dbReference>
<dbReference type="GO" id="GO:0008270">
    <property type="term" value="F:zinc ion binding"/>
    <property type="evidence" value="ECO:0007669"/>
    <property type="project" value="UniProtKB-KW"/>
</dbReference>
<feature type="compositionally biased region" description="Polar residues" evidence="5">
    <location>
        <begin position="347"/>
        <end position="374"/>
    </location>
</feature>
<keyword evidence="1 4" id="KW-0479">Metal-binding</keyword>
<feature type="region of interest" description="Disordered" evidence="5">
    <location>
        <begin position="492"/>
        <end position="514"/>
    </location>
</feature>
<dbReference type="PROSITE" id="PS50103">
    <property type="entry name" value="ZF_C3H1"/>
    <property type="match status" value="1"/>
</dbReference>
<protein>
    <recommendedName>
        <fullName evidence="6">C3H1-type domain-containing protein</fullName>
    </recommendedName>
</protein>
<accession>G4U317</accession>
<dbReference type="SUPFAM" id="SSF90229">
    <property type="entry name" value="CCCH zinc finger"/>
    <property type="match status" value="1"/>
</dbReference>
<keyword evidence="3 4" id="KW-0862">Zinc</keyword>
<dbReference type="InParanoid" id="G4U317"/>
<feature type="region of interest" description="Disordered" evidence="5">
    <location>
        <begin position="316"/>
        <end position="423"/>
    </location>
</feature>
<dbReference type="InterPro" id="IPR000571">
    <property type="entry name" value="Znf_CCCH"/>
</dbReference>
<reference evidence="7 8" key="1">
    <citation type="journal article" date="2011" name="PLoS Pathog.">
        <title>Endophytic Life Strategies Decoded by Genome and Transcriptome Analyses of the Mutualistic Root Symbiont Piriformospora indica.</title>
        <authorList>
            <person name="Zuccaro A."/>
            <person name="Lahrmann U."/>
            <person name="Guldener U."/>
            <person name="Langen G."/>
            <person name="Pfiffi S."/>
            <person name="Biedenkopf D."/>
            <person name="Wong P."/>
            <person name="Samans B."/>
            <person name="Grimm C."/>
            <person name="Basiewicz M."/>
            <person name="Murat C."/>
            <person name="Martin F."/>
            <person name="Kogel K.H."/>
        </authorList>
    </citation>
    <scope>NUCLEOTIDE SEQUENCE [LARGE SCALE GENOMIC DNA]</scope>
    <source>
        <strain evidence="7 8">DSM 11827</strain>
    </source>
</reference>
<dbReference type="EMBL" id="CAFZ01001878">
    <property type="protein sequence ID" value="CCA77988.1"/>
    <property type="molecule type" value="Genomic_DNA"/>
</dbReference>
<feature type="compositionally biased region" description="Polar residues" evidence="5">
    <location>
        <begin position="396"/>
        <end position="415"/>
    </location>
</feature>
<feature type="region of interest" description="Disordered" evidence="5">
    <location>
        <begin position="169"/>
        <end position="203"/>
    </location>
</feature>
<feature type="region of interest" description="Disordered" evidence="5">
    <location>
        <begin position="259"/>
        <end position="296"/>
    </location>
</feature>
<comment type="caution">
    <text evidence="7">The sequence shown here is derived from an EMBL/GenBank/DDBJ whole genome shotgun (WGS) entry which is preliminary data.</text>
</comment>
<evidence type="ECO:0000256" key="3">
    <source>
        <dbReference type="ARBA" id="ARBA00022833"/>
    </source>
</evidence>
<name>G4U317_SERID</name>
<sequence>MLRSDRGRPVSPPWKVRTRACPFYQSGKCLFKDSCNFLHVVKSPLTPITNELAAFRSFKVQEEPDNAVTDDGYSASQKDNTRRWIQNIHNVGTTGMHSKTNSVSTIDIITSPTETGTVRGSTVAMELQIPVDEEEPDQSMTALGLSNMIPAQPSPSTIVHVSQEQPVAVAEPPRPAGSPVPTSEAPSRPLSIAHSIPRNDSGQDIEVRLDDGHLFHTVRLTTPHNSSLIINRSRRNTEVTGNAPQLLKPNSDVDITTTHLQPSPNPQTIDLPVEDDTPDGLTPPIEYDEDEPPSRARQRFQKAYLLVTKELRQRVAHLRKSPTSPNIPKASDSEVGNELLSELGPNEPSSSSLLQNAAQDSISSPVWTKRTNIHSPVRDTRRDSSPSPVRNRGEDNLSSPIRNIGTGTPYSSDGNVGTDFPLIPSRDAKADSLSSLPRNIRMDAPLVRTRDTEKGSASSLLQNAKMDGPPSPVPSLGMDVPAVPAQNAQVGSRSFLPRNPKTNKPPSPVLNIRTDGLSSSVRDIGTDSPFVPNRSTLTNNLPSRVRKIGTDIPSVRTRDTKMDSHSSILQNSTENSPSSPTRNMITESRSAPLQSDQTDSPSVLDDYMADETVEVDSNHETEDRPTDDRPWLKPFRLVATPLSFDLADHHVVNYWKCRNSLRQVTISVTYYCLP</sequence>
<feature type="compositionally biased region" description="Polar residues" evidence="5">
    <location>
        <begin position="259"/>
        <end position="268"/>
    </location>
</feature>
<evidence type="ECO:0000256" key="5">
    <source>
        <dbReference type="SAM" id="MobiDB-lite"/>
    </source>
</evidence>
<keyword evidence="8" id="KW-1185">Reference proteome</keyword>
<dbReference type="AlphaFoldDB" id="G4U317"/>
<proteinExistence type="predicted"/>